<name>A0A1C9W7T9_9GAMM</name>
<dbReference type="STRING" id="1769779.AUP74_01779"/>
<evidence type="ECO:0008006" key="3">
    <source>
        <dbReference type="Google" id="ProtNLM"/>
    </source>
</evidence>
<dbReference type="EMBL" id="CP014143">
    <property type="protein sequence ID" value="AOS97210.1"/>
    <property type="molecule type" value="Genomic_DNA"/>
</dbReference>
<dbReference type="RefSeq" id="WP_069947248.1">
    <property type="nucleotide sequence ID" value="NZ_CP014143.1"/>
</dbReference>
<evidence type="ECO:0000313" key="2">
    <source>
        <dbReference type="Proteomes" id="UP000095672"/>
    </source>
</evidence>
<dbReference type="KEGG" id="micc:AUP74_01779"/>
<gene>
    <name evidence="1" type="ORF">AUP74_01779</name>
</gene>
<accession>A0A1C9W7T9</accession>
<dbReference type="OrthoDB" id="5736952at2"/>
<sequence>MATESRRRRRTPWYRKWYRHVSRPRLALTGLLLCVLVSLAWQAGSWGLAHLQVVAVENTLKRWGQNGKVSSEKDLDNAFVAIDRAIALHHDNPYQLSLKARLLEWRAYAMREDEGRVADYRAALALYKEAAALRPMWPETWAEMINVKLNLGELDGELQTWMLRADEMGPYTPAVHTAIVRGGYALKQQYPFEERPLLDRHLLRGLADHRSRPEVARLVEQYAQEVSACRTIAQAAEPRPRLQICET</sequence>
<evidence type="ECO:0000313" key="1">
    <source>
        <dbReference type="EMBL" id="AOS97210.1"/>
    </source>
</evidence>
<dbReference type="Gene3D" id="1.25.40.10">
    <property type="entry name" value="Tetratricopeptide repeat domain"/>
    <property type="match status" value="1"/>
</dbReference>
<dbReference type="SUPFAM" id="SSF48452">
    <property type="entry name" value="TPR-like"/>
    <property type="match status" value="1"/>
</dbReference>
<proteinExistence type="predicted"/>
<dbReference type="Proteomes" id="UP000095672">
    <property type="component" value="Chromosome"/>
</dbReference>
<organism evidence="1 2">
    <name type="scientific">Microbulbifer aggregans</name>
    <dbReference type="NCBI Taxonomy" id="1769779"/>
    <lineage>
        <taxon>Bacteria</taxon>
        <taxon>Pseudomonadati</taxon>
        <taxon>Pseudomonadota</taxon>
        <taxon>Gammaproteobacteria</taxon>
        <taxon>Cellvibrionales</taxon>
        <taxon>Microbulbiferaceae</taxon>
        <taxon>Microbulbifer</taxon>
    </lineage>
</organism>
<dbReference type="AlphaFoldDB" id="A0A1C9W7T9"/>
<reference evidence="2" key="1">
    <citation type="submission" date="2016-01" db="EMBL/GenBank/DDBJ databases">
        <title>Complete genome sequence of Microbulbifer sp. CCB-MM1, a halophile isolated from Matang Mangrove Forest, Perak.</title>
        <authorList>
            <person name="Moh T.H."/>
            <person name="Dinesh B."/>
            <person name="Lau N.-S."/>
            <person name="Go F."/>
            <person name="Alexander Chong S.-C."/>
        </authorList>
    </citation>
    <scope>NUCLEOTIDE SEQUENCE [LARGE SCALE GENOMIC DNA]</scope>
    <source>
        <strain evidence="2">CCB-MM1</strain>
    </source>
</reference>
<keyword evidence="2" id="KW-1185">Reference proteome</keyword>
<dbReference type="NCBIfam" id="NF038257">
    <property type="entry name" value="exopoly_VpsP"/>
    <property type="match status" value="1"/>
</dbReference>
<protein>
    <recommendedName>
        <fullName evidence="3">Tetratricopeptide repeat protein</fullName>
    </recommendedName>
</protein>
<dbReference type="InterPro" id="IPR011990">
    <property type="entry name" value="TPR-like_helical_dom_sf"/>
</dbReference>
<dbReference type="PATRIC" id="fig|1769779.3.peg.1780"/>